<dbReference type="EMBL" id="JAVHJS010000006">
    <property type="protein sequence ID" value="KAK2855056.1"/>
    <property type="molecule type" value="Genomic_DNA"/>
</dbReference>
<feature type="domain" description="Gasdermin pore forming" evidence="12">
    <location>
        <begin position="1"/>
        <end position="239"/>
    </location>
</feature>
<evidence type="ECO:0000259" key="13">
    <source>
        <dbReference type="Pfam" id="PF17708"/>
    </source>
</evidence>
<evidence type="ECO:0000256" key="6">
    <source>
        <dbReference type="ARBA" id="ARBA00022490"/>
    </source>
</evidence>
<keyword evidence="11" id="KW-0449">Lipoprotein</keyword>
<evidence type="ECO:0000313" key="15">
    <source>
        <dbReference type="Proteomes" id="UP001187315"/>
    </source>
</evidence>
<keyword evidence="8" id="KW-0812">Transmembrane</keyword>
<evidence type="ECO:0000256" key="11">
    <source>
        <dbReference type="ARBA" id="ARBA00023288"/>
    </source>
</evidence>
<dbReference type="InterPro" id="IPR041263">
    <property type="entry name" value="Gasdermin_PUB"/>
</dbReference>
<evidence type="ECO:0000256" key="8">
    <source>
        <dbReference type="ARBA" id="ARBA00022692"/>
    </source>
</evidence>
<keyword evidence="5" id="KW-1003">Cell membrane</keyword>
<dbReference type="Pfam" id="PF04598">
    <property type="entry name" value="Gasdermin"/>
    <property type="match status" value="1"/>
</dbReference>
<reference evidence="14" key="1">
    <citation type="submission" date="2023-08" db="EMBL/GenBank/DDBJ databases">
        <title>Pelteobagrus vachellii genome.</title>
        <authorList>
            <person name="Liu H."/>
        </authorList>
    </citation>
    <scope>NUCLEOTIDE SEQUENCE</scope>
    <source>
        <strain evidence="14">PRFRI_2022a</strain>
        <tissue evidence="14">Muscle</tissue>
    </source>
</reference>
<proteinExistence type="inferred from homology"/>
<dbReference type="InterPro" id="IPR040460">
    <property type="entry name" value="Gasdermin_pore"/>
</dbReference>
<evidence type="ECO:0000313" key="14">
    <source>
        <dbReference type="EMBL" id="KAK2855056.1"/>
    </source>
</evidence>
<protein>
    <recommendedName>
        <fullName evidence="16">Non-syndromic hearing impairment protein 5</fullName>
    </recommendedName>
</protein>
<evidence type="ECO:0000256" key="4">
    <source>
        <dbReference type="ARBA" id="ARBA00022452"/>
    </source>
</evidence>
<evidence type="ECO:0000256" key="1">
    <source>
        <dbReference type="ARBA" id="ARBA00004496"/>
    </source>
</evidence>
<dbReference type="InterPro" id="IPR042377">
    <property type="entry name" value="GSDME"/>
</dbReference>
<dbReference type="Proteomes" id="UP001187315">
    <property type="component" value="Unassembled WGS sequence"/>
</dbReference>
<dbReference type="GO" id="GO:0005886">
    <property type="term" value="C:plasma membrane"/>
    <property type="evidence" value="ECO:0007669"/>
    <property type="project" value="UniProtKB-SubCell"/>
</dbReference>
<keyword evidence="6" id="KW-0963">Cytoplasm</keyword>
<sequence>MFSKATRKFVNEIDPDGCLIPVSRINESDNLSVVSVVIKRNPSWFWQQPKYIPTDFTLNDVLLGEDPIEPVLIETDFLKYNGTVENSEAGNAEASFGPANVNVTGKGLRKLASSFGSLTKQEVDVQKLICYTKNRCLDLQHSLLKQVLQQRHKVFALVKERIITTQTCTVTETVQGEGSCSSFLGFTVPKKIQVSVKNGSLHSDSKVSLEIPAKTALAYSLMELNVKSTGEFELCLLPDTYGHIEIDGLNSANATLLNTMPTESPVQKLQQEWNKLQIDFEVLSGLPVSTRSLLLQQITLLLKDKAAISTLDFALRDLLEGRKPDLSSLDNVPSLKKAAQTTLELFKETECAGHGPLERVTIEQHLEPSTLTAINILTNALEKMTESTLSLLESCCSRTTIQALQQLVQNVLGNTECSLKDSTLAPLAEKDTYSKVQELFGSSNVLLSKEEELIQVQISNQQEDISLILFIAIFGLALLSTD</sequence>
<evidence type="ECO:0000256" key="9">
    <source>
        <dbReference type="ARBA" id="ARBA00023136"/>
    </source>
</evidence>
<keyword evidence="7" id="KW-1210">Necrosis</keyword>
<dbReference type="PANTHER" id="PTHR15207:SF3">
    <property type="entry name" value="DEAFNESS, AUTOSOMAL DOMINANT 5-RELATED"/>
    <property type="match status" value="1"/>
</dbReference>
<keyword evidence="9" id="KW-0472">Membrane</keyword>
<dbReference type="AlphaFoldDB" id="A0AA88NB58"/>
<feature type="domain" description="Gasdermin PUB" evidence="13">
    <location>
        <begin position="265"/>
        <end position="450"/>
    </location>
</feature>
<evidence type="ECO:0000256" key="10">
    <source>
        <dbReference type="ARBA" id="ARBA00023139"/>
    </source>
</evidence>
<name>A0AA88NB58_TACVA</name>
<dbReference type="PANTHER" id="PTHR15207">
    <property type="entry name" value="NONSYNDROMIC HEARING IMPAIRMENT PROTEIN"/>
    <property type="match status" value="1"/>
</dbReference>
<dbReference type="GO" id="GO:0012501">
    <property type="term" value="P:programmed cell death"/>
    <property type="evidence" value="ECO:0007669"/>
    <property type="project" value="UniProtKB-KW"/>
</dbReference>
<evidence type="ECO:0000256" key="3">
    <source>
        <dbReference type="ARBA" id="ARBA00009279"/>
    </source>
</evidence>
<dbReference type="GO" id="GO:0005737">
    <property type="term" value="C:cytoplasm"/>
    <property type="evidence" value="ECO:0007669"/>
    <property type="project" value="UniProtKB-SubCell"/>
</dbReference>
<evidence type="ECO:0000256" key="7">
    <source>
        <dbReference type="ARBA" id="ARBA00022590"/>
    </source>
</evidence>
<keyword evidence="15" id="KW-1185">Reference proteome</keyword>
<organism evidence="14 15">
    <name type="scientific">Tachysurus vachellii</name>
    <name type="common">Darkbarbel catfish</name>
    <name type="synonym">Pelteobagrus vachellii</name>
    <dbReference type="NCBI Taxonomy" id="175792"/>
    <lineage>
        <taxon>Eukaryota</taxon>
        <taxon>Metazoa</taxon>
        <taxon>Chordata</taxon>
        <taxon>Craniata</taxon>
        <taxon>Vertebrata</taxon>
        <taxon>Euteleostomi</taxon>
        <taxon>Actinopterygii</taxon>
        <taxon>Neopterygii</taxon>
        <taxon>Teleostei</taxon>
        <taxon>Ostariophysi</taxon>
        <taxon>Siluriformes</taxon>
        <taxon>Bagridae</taxon>
        <taxon>Tachysurus</taxon>
    </lineage>
</organism>
<gene>
    <name evidence="14" type="ORF">Q7C36_006925</name>
</gene>
<accession>A0AA88NB58</accession>
<keyword evidence="4" id="KW-1134">Transmembrane beta strand</keyword>
<evidence type="ECO:0000256" key="5">
    <source>
        <dbReference type="ARBA" id="ARBA00022475"/>
    </source>
</evidence>
<comment type="subcellular location">
    <subcellularLocation>
        <location evidence="2">Cell membrane</location>
        <topology evidence="2">Multi-pass membrane protein</topology>
    </subcellularLocation>
    <subcellularLocation>
        <location evidence="1">Cytoplasm</location>
    </subcellularLocation>
</comment>
<dbReference type="Pfam" id="PF17708">
    <property type="entry name" value="Gasdermin_C"/>
    <property type="match status" value="1"/>
</dbReference>
<comment type="caution">
    <text evidence="14">The sequence shown here is derived from an EMBL/GenBank/DDBJ whole genome shotgun (WGS) entry which is preliminary data.</text>
</comment>
<comment type="similarity">
    <text evidence="3">Belongs to the gasdermin family.</text>
</comment>
<keyword evidence="10" id="KW-0564">Palmitate</keyword>
<evidence type="ECO:0000256" key="2">
    <source>
        <dbReference type="ARBA" id="ARBA00004651"/>
    </source>
</evidence>
<evidence type="ECO:0008006" key="16">
    <source>
        <dbReference type="Google" id="ProtNLM"/>
    </source>
</evidence>
<evidence type="ECO:0000259" key="12">
    <source>
        <dbReference type="Pfam" id="PF04598"/>
    </source>
</evidence>